<feature type="compositionally biased region" description="Polar residues" evidence="8">
    <location>
        <begin position="74"/>
        <end position="84"/>
    </location>
</feature>
<keyword evidence="4" id="KW-0067">ATP-binding</keyword>
<dbReference type="InterPro" id="IPR007696">
    <property type="entry name" value="DNA_mismatch_repair_MutS_core"/>
</dbReference>
<evidence type="ECO:0000256" key="2">
    <source>
        <dbReference type="ARBA" id="ARBA00022741"/>
    </source>
</evidence>
<dbReference type="SUPFAM" id="SSF48334">
    <property type="entry name" value="DNA repair protein MutS, domain III"/>
    <property type="match status" value="1"/>
</dbReference>
<keyword evidence="3" id="KW-0227">DNA damage</keyword>
<dbReference type="SMART" id="SM00533">
    <property type="entry name" value="MUTSd"/>
    <property type="match status" value="1"/>
</dbReference>
<dbReference type="Gene3D" id="3.40.1170.10">
    <property type="entry name" value="DNA repair protein MutS, domain I"/>
    <property type="match status" value="2"/>
</dbReference>
<dbReference type="STRING" id="742152.A0A2H3JF82"/>
<dbReference type="GO" id="GO:0006298">
    <property type="term" value="P:mismatch repair"/>
    <property type="evidence" value="ECO:0007669"/>
    <property type="project" value="InterPro"/>
</dbReference>
<evidence type="ECO:0000256" key="4">
    <source>
        <dbReference type="ARBA" id="ARBA00022840"/>
    </source>
</evidence>
<comment type="similarity">
    <text evidence="1">Belongs to the DNA mismatch repair MutS family. MSH3 subfamily.</text>
</comment>
<dbReference type="InterPro" id="IPR036678">
    <property type="entry name" value="MutS_con_dom_sf"/>
</dbReference>
<feature type="region of interest" description="Disordered" evidence="8">
    <location>
        <begin position="97"/>
        <end position="130"/>
    </location>
</feature>
<evidence type="ECO:0000256" key="7">
    <source>
        <dbReference type="ARBA" id="ARBA00029792"/>
    </source>
</evidence>
<dbReference type="Pfam" id="PF00488">
    <property type="entry name" value="MutS_V"/>
    <property type="match status" value="1"/>
</dbReference>
<keyword evidence="5" id="KW-0238">DNA-binding</keyword>
<evidence type="ECO:0000256" key="1">
    <source>
        <dbReference type="ARBA" id="ARBA00007094"/>
    </source>
</evidence>
<feature type="compositionally biased region" description="Basic and acidic residues" evidence="8">
    <location>
        <begin position="158"/>
        <end position="168"/>
    </location>
</feature>
<dbReference type="InterPro" id="IPR027417">
    <property type="entry name" value="P-loop_NTPase"/>
</dbReference>
<evidence type="ECO:0000256" key="6">
    <source>
        <dbReference type="ARBA" id="ARBA00023204"/>
    </source>
</evidence>
<dbReference type="InterPro" id="IPR045076">
    <property type="entry name" value="MutS"/>
</dbReference>
<dbReference type="Pfam" id="PF05192">
    <property type="entry name" value="MutS_III"/>
    <property type="match status" value="1"/>
</dbReference>
<protein>
    <recommendedName>
        <fullName evidence="7">MutS protein homolog 3</fullName>
    </recommendedName>
</protein>
<dbReference type="Gene3D" id="3.40.50.300">
    <property type="entry name" value="P-loop containing nucleotide triphosphate hydrolases"/>
    <property type="match status" value="1"/>
</dbReference>
<keyword evidence="11" id="KW-1185">Reference proteome</keyword>
<dbReference type="GO" id="GO:0005524">
    <property type="term" value="F:ATP binding"/>
    <property type="evidence" value="ECO:0007669"/>
    <property type="project" value="UniProtKB-KW"/>
</dbReference>
<dbReference type="EMBL" id="KB467942">
    <property type="protein sequence ID" value="PCH38453.1"/>
    <property type="molecule type" value="Genomic_DNA"/>
</dbReference>
<feature type="compositionally biased region" description="Low complexity" evidence="8">
    <location>
        <begin position="63"/>
        <end position="73"/>
    </location>
</feature>
<dbReference type="SUPFAM" id="SSF52540">
    <property type="entry name" value="P-loop containing nucleoside triphosphate hydrolases"/>
    <property type="match status" value="1"/>
</dbReference>
<accession>A0A2H3JF82</accession>
<dbReference type="GO" id="GO:0005634">
    <property type="term" value="C:nucleus"/>
    <property type="evidence" value="ECO:0007669"/>
    <property type="project" value="TreeGrafter"/>
</dbReference>
<dbReference type="InterPro" id="IPR000432">
    <property type="entry name" value="DNA_mismatch_repair_MutS_C"/>
</dbReference>
<dbReference type="SMART" id="SM00534">
    <property type="entry name" value="MUTSac"/>
    <property type="match status" value="1"/>
</dbReference>
<dbReference type="InterPro" id="IPR017261">
    <property type="entry name" value="DNA_mismatch_repair_MutS/MSH"/>
</dbReference>
<evidence type="ECO:0000256" key="5">
    <source>
        <dbReference type="ARBA" id="ARBA00023125"/>
    </source>
</evidence>
<dbReference type="InterPro" id="IPR016151">
    <property type="entry name" value="DNA_mismatch_repair_MutS_N"/>
</dbReference>
<dbReference type="PIRSF" id="PIRSF037677">
    <property type="entry name" value="DNA_mis_repair_Msh6"/>
    <property type="match status" value="1"/>
</dbReference>
<feature type="compositionally biased region" description="Polar residues" evidence="8">
    <location>
        <begin position="97"/>
        <end position="107"/>
    </location>
</feature>
<evidence type="ECO:0000259" key="9">
    <source>
        <dbReference type="PROSITE" id="PS00486"/>
    </source>
</evidence>
<dbReference type="GO" id="GO:0006312">
    <property type="term" value="P:mitotic recombination"/>
    <property type="evidence" value="ECO:0007669"/>
    <property type="project" value="TreeGrafter"/>
</dbReference>
<dbReference type="PANTHER" id="PTHR11361:SF122">
    <property type="entry name" value="DNA MISMATCH REPAIR PROTEIN MSH3"/>
    <property type="match status" value="1"/>
</dbReference>
<dbReference type="PROSITE" id="PS00486">
    <property type="entry name" value="DNA_MISMATCH_REPAIR_2"/>
    <property type="match status" value="1"/>
</dbReference>
<reference evidence="10 11" key="1">
    <citation type="journal article" date="2012" name="Science">
        <title>The Paleozoic origin of enzymatic lignin decomposition reconstructed from 31 fungal genomes.</title>
        <authorList>
            <person name="Floudas D."/>
            <person name="Binder M."/>
            <person name="Riley R."/>
            <person name="Barry K."/>
            <person name="Blanchette R.A."/>
            <person name="Henrissat B."/>
            <person name="Martinez A.T."/>
            <person name="Otillar R."/>
            <person name="Spatafora J.W."/>
            <person name="Yadav J.S."/>
            <person name="Aerts A."/>
            <person name="Benoit I."/>
            <person name="Boyd A."/>
            <person name="Carlson A."/>
            <person name="Copeland A."/>
            <person name="Coutinho P.M."/>
            <person name="de Vries R.P."/>
            <person name="Ferreira P."/>
            <person name="Findley K."/>
            <person name="Foster B."/>
            <person name="Gaskell J."/>
            <person name="Glotzer D."/>
            <person name="Gorecki P."/>
            <person name="Heitman J."/>
            <person name="Hesse C."/>
            <person name="Hori C."/>
            <person name="Igarashi K."/>
            <person name="Jurgens J.A."/>
            <person name="Kallen N."/>
            <person name="Kersten P."/>
            <person name="Kohler A."/>
            <person name="Kuees U."/>
            <person name="Kumar T.K.A."/>
            <person name="Kuo A."/>
            <person name="LaButti K."/>
            <person name="Larrondo L.F."/>
            <person name="Lindquist E."/>
            <person name="Ling A."/>
            <person name="Lombard V."/>
            <person name="Lucas S."/>
            <person name="Lundell T."/>
            <person name="Martin R."/>
            <person name="McLaughlin D.J."/>
            <person name="Morgenstern I."/>
            <person name="Morin E."/>
            <person name="Murat C."/>
            <person name="Nagy L.G."/>
            <person name="Nolan M."/>
            <person name="Ohm R.A."/>
            <person name="Patyshakuliyeva A."/>
            <person name="Rokas A."/>
            <person name="Ruiz-Duenas F.J."/>
            <person name="Sabat G."/>
            <person name="Salamov A."/>
            <person name="Samejima M."/>
            <person name="Schmutz J."/>
            <person name="Slot J.C."/>
            <person name="St John F."/>
            <person name="Stenlid J."/>
            <person name="Sun H."/>
            <person name="Sun S."/>
            <person name="Syed K."/>
            <person name="Tsang A."/>
            <person name="Wiebenga A."/>
            <person name="Young D."/>
            <person name="Pisabarro A."/>
            <person name="Eastwood D.C."/>
            <person name="Martin F."/>
            <person name="Cullen D."/>
            <person name="Grigoriev I.V."/>
            <person name="Hibbett D.S."/>
        </authorList>
    </citation>
    <scope>NUCLEOTIDE SEQUENCE [LARGE SCALE GENOMIC DNA]</scope>
    <source>
        <strain evidence="10 11">MD-104</strain>
    </source>
</reference>
<name>A0A2H3JF82_WOLCO</name>
<feature type="region of interest" description="Disordered" evidence="8">
    <location>
        <begin position="1"/>
        <end position="84"/>
    </location>
</feature>
<feature type="domain" description="DNA mismatch repair proteins mutS family" evidence="9">
    <location>
        <begin position="917"/>
        <end position="933"/>
    </location>
</feature>
<dbReference type="InterPro" id="IPR036187">
    <property type="entry name" value="DNA_mismatch_repair_MutS_sf"/>
</dbReference>
<proteinExistence type="inferred from homology"/>
<dbReference type="AlphaFoldDB" id="A0A2H3JF82"/>
<dbReference type="Gene3D" id="3.30.420.110">
    <property type="entry name" value="MutS, connector domain"/>
    <property type="match status" value="1"/>
</dbReference>
<evidence type="ECO:0000313" key="11">
    <source>
        <dbReference type="Proteomes" id="UP000218811"/>
    </source>
</evidence>
<dbReference type="OMA" id="INMHAAR"/>
<organism evidence="10 11">
    <name type="scientific">Wolfiporia cocos (strain MD-104)</name>
    <name type="common">Brown rot fungus</name>
    <dbReference type="NCBI Taxonomy" id="742152"/>
    <lineage>
        <taxon>Eukaryota</taxon>
        <taxon>Fungi</taxon>
        <taxon>Dikarya</taxon>
        <taxon>Basidiomycota</taxon>
        <taxon>Agaricomycotina</taxon>
        <taxon>Agaricomycetes</taxon>
        <taxon>Polyporales</taxon>
        <taxon>Phaeolaceae</taxon>
        <taxon>Wolfiporia</taxon>
    </lineage>
</organism>
<evidence type="ECO:0000256" key="3">
    <source>
        <dbReference type="ARBA" id="ARBA00022763"/>
    </source>
</evidence>
<dbReference type="GO" id="GO:0030983">
    <property type="term" value="F:mismatched DNA binding"/>
    <property type="evidence" value="ECO:0007669"/>
    <property type="project" value="InterPro"/>
</dbReference>
<dbReference type="GO" id="GO:0140664">
    <property type="term" value="F:ATP-dependent DNA damage sensor activity"/>
    <property type="evidence" value="ECO:0007669"/>
    <property type="project" value="InterPro"/>
</dbReference>
<dbReference type="OrthoDB" id="121051at2759"/>
<dbReference type="Pfam" id="PF01624">
    <property type="entry name" value="MutS_I"/>
    <property type="match status" value="1"/>
</dbReference>
<feature type="region of interest" description="Disordered" evidence="8">
    <location>
        <begin position="143"/>
        <end position="214"/>
    </location>
</feature>
<evidence type="ECO:0000256" key="8">
    <source>
        <dbReference type="SAM" id="MobiDB-lite"/>
    </source>
</evidence>
<evidence type="ECO:0000313" key="10">
    <source>
        <dbReference type="EMBL" id="PCH38453.1"/>
    </source>
</evidence>
<gene>
    <name evidence="10" type="ORF">WOLCODRAFT_65402</name>
</gene>
<sequence length="1060" mass="119365">MSQSSPKKQTRISHFFTHSPESPKSQSKKRRNESPIDLTVDSGDDVPSTSQSPSSRKRNRTTSSYFSSDSGLSLQKQSDVQARSGLDLSQQWRFDTASVSSAQTTRAPNPADQKRHDRARRILLGDDDFFRRSERDEADLLASAAAEEDETGPGPSQRTEEAPSRASDEETDERFTQLMEKFSGSKSKSKKGKSAPTAAQRKGKKTVEIGPSGQSYTPLELQIRELKRKYPDTILMVEVGYKMKFYGEDAKVAAKELGIMLGIVEQTETAALKKIGDNRNDVFTRGLTHMYTAATYVDELNSVDELDPSTAPPLMCLVEELKGGMGPDERVRMAMIVIAPSTGDVVWDEFEGDYQHPITRMVHSKPYELLLPDGKLSKPSEKMITHFVQSVRFHTFSCDHKIRIERVKAELTYTEAFSYLTDFYTDKSRSAVASDSFNSGKLVAAVADFPQLVTVALATAVQYLTAFDLEDALRETCFFARFAERTHMLLNSNTLTNLEIYRNETDFTAKGSLLWILNQTTTKFGARLLRSWVGRPLTDTKILRERIDAVEEILQDESPKLTRLRDLLRRLPDLARGLCRIQYGKCTPQELAILLTTFNEVATAFPLVSPQSPPFRSPLLNNIISALPKLREPVQGVLQEISLKVAKEGNKEALWIDPEKFPLIDDLTMSIRVVESELKDELKNIRKTIKKPALTYTTWNGEEYVVEINKNENRDIPLTWQIISRCRYRTPKAREKLDQRNQLLEALAAEAKRAYLSFLQEIIQNHYALLRDAVNKLAIADCLLSLARIALQEGYVKPEFTEDDILEIVDARHPMIESLVSEPFVSNTIVMGNGQPRSKIITGPNMGGKSSTVRMIALCAIMAQIGSYVPASSMKLAALDGILTRMGAADELARGRSTFMVEMQETSDIIQMATPRTLVILDELGRGTSTFDGMAIAHAVLQHLVQTVNCRTLFITHYPEVASDLERKFPEQIQNLHMGYTEETRVDGTREVTFLYRLTSGITEESFGVECGRLAEVPESVLQLASIKSQNMRALVKDRVRRNRYVVDDRVNWPLFTRHY</sequence>
<dbReference type="SUPFAM" id="SSF55271">
    <property type="entry name" value="DNA repair protein MutS, domain I"/>
    <property type="match status" value="1"/>
</dbReference>
<dbReference type="InterPro" id="IPR007695">
    <property type="entry name" value="DNA_mismatch_repair_MutS-lik_N"/>
</dbReference>
<dbReference type="Proteomes" id="UP000218811">
    <property type="component" value="Unassembled WGS sequence"/>
</dbReference>
<keyword evidence="2" id="KW-0547">Nucleotide-binding</keyword>
<dbReference type="PANTHER" id="PTHR11361">
    <property type="entry name" value="DNA MISMATCH REPAIR PROTEIN MUTS FAMILY MEMBER"/>
    <property type="match status" value="1"/>
</dbReference>
<keyword evidence="6" id="KW-0234">DNA repair</keyword>
<dbReference type="Gene3D" id="1.10.1420.10">
    <property type="match status" value="2"/>
</dbReference>